<keyword evidence="6 9" id="KW-0472">Membrane</keyword>
<dbReference type="Pfam" id="PF12796">
    <property type="entry name" value="Ank_2"/>
    <property type="match status" value="1"/>
</dbReference>
<evidence type="ECO:0000256" key="9">
    <source>
        <dbReference type="SAM" id="Phobius"/>
    </source>
</evidence>
<feature type="transmembrane region" description="Helical" evidence="9">
    <location>
        <begin position="437"/>
        <end position="466"/>
    </location>
</feature>
<dbReference type="Pfam" id="PF00023">
    <property type="entry name" value="Ank"/>
    <property type="match status" value="1"/>
</dbReference>
<evidence type="ECO:0000256" key="1">
    <source>
        <dbReference type="ARBA" id="ARBA00004141"/>
    </source>
</evidence>
<protein>
    <recommendedName>
        <fullName evidence="10">PGG domain-containing protein</fullName>
    </recommendedName>
</protein>
<dbReference type="Pfam" id="PF13606">
    <property type="entry name" value="Ank_3"/>
    <property type="match status" value="1"/>
</dbReference>
<dbReference type="InterPro" id="IPR036770">
    <property type="entry name" value="Ankyrin_rpt-contain_sf"/>
</dbReference>
<dbReference type="PROSITE" id="PS50297">
    <property type="entry name" value="ANK_REP_REGION"/>
    <property type="match status" value="1"/>
</dbReference>
<reference evidence="11" key="1">
    <citation type="submission" date="2020-05" db="EMBL/GenBank/DDBJ databases">
        <title>WGS assembly of Panicum virgatum.</title>
        <authorList>
            <person name="Lovell J.T."/>
            <person name="Jenkins J."/>
            <person name="Shu S."/>
            <person name="Juenger T.E."/>
            <person name="Schmutz J."/>
        </authorList>
    </citation>
    <scope>NUCLEOTIDE SEQUENCE</scope>
    <source>
        <strain evidence="11">AP13</strain>
    </source>
</reference>
<feature type="region of interest" description="Disordered" evidence="8">
    <location>
        <begin position="347"/>
        <end position="399"/>
    </location>
</feature>
<keyword evidence="3" id="KW-0677">Repeat</keyword>
<dbReference type="OrthoDB" id="694935at2759"/>
<comment type="caution">
    <text evidence="11">The sequence shown here is derived from an EMBL/GenBank/DDBJ whole genome shotgun (WGS) entry which is preliminary data.</text>
</comment>
<feature type="domain" description="PGG" evidence="10">
    <location>
        <begin position="416"/>
        <end position="503"/>
    </location>
</feature>
<evidence type="ECO:0000313" key="11">
    <source>
        <dbReference type="EMBL" id="KAG2652365.1"/>
    </source>
</evidence>
<dbReference type="PANTHER" id="PTHR24186:SF50">
    <property type="entry name" value="ANKYRIN REPEAT-CONTAINING PROTEIN ITN1-LIKE ISOFORM X1"/>
    <property type="match status" value="1"/>
</dbReference>
<dbReference type="SMART" id="SM00248">
    <property type="entry name" value="ANK"/>
    <property type="match status" value="3"/>
</dbReference>
<dbReference type="GO" id="GO:0005886">
    <property type="term" value="C:plasma membrane"/>
    <property type="evidence" value="ECO:0007669"/>
    <property type="project" value="TreeGrafter"/>
</dbReference>
<organism evidence="11 12">
    <name type="scientific">Panicum virgatum</name>
    <name type="common">Blackwell switchgrass</name>
    <dbReference type="NCBI Taxonomy" id="38727"/>
    <lineage>
        <taxon>Eukaryota</taxon>
        <taxon>Viridiplantae</taxon>
        <taxon>Streptophyta</taxon>
        <taxon>Embryophyta</taxon>
        <taxon>Tracheophyta</taxon>
        <taxon>Spermatophyta</taxon>
        <taxon>Magnoliopsida</taxon>
        <taxon>Liliopsida</taxon>
        <taxon>Poales</taxon>
        <taxon>Poaceae</taxon>
        <taxon>PACMAD clade</taxon>
        <taxon>Panicoideae</taxon>
        <taxon>Panicodae</taxon>
        <taxon>Paniceae</taxon>
        <taxon>Panicinae</taxon>
        <taxon>Panicum</taxon>
        <taxon>Panicum sect. Hiantes</taxon>
    </lineage>
</organism>
<evidence type="ECO:0000313" key="12">
    <source>
        <dbReference type="Proteomes" id="UP000823388"/>
    </source>
</evidence>
<comment type="subcellular location">
    <subcellularLocation>
        <location evidence="1">Membrane</location>
        <topology evidence="1">Multi-pass membrane protein</topology>
    </subcellularLocation>
</comment>
<name>A0A8T0WYP8_PANVG</name>
<dbReference type="PROSITE" id="PS50088">
    <property type="entry name" value="ANK_REPEAT"/>
    <property type="match status" value="1"/>
</dbReference>
<dbReference type="Proteomes" id="UP000823388">
    <property type="component" value="Chromosome 1N"/>
</dbReference>
<keyword evidence="4 9" id="KW-1133">Transmembrane helix</keyword>
<dbReference type="PANTHER" id="PTHR24186">
    <property type="entry name" value="PROTEIN PHOSPHATASE 1 REGULATORY SUBUNIT"/>
    <property type="match status" value="1"/>
</dbReference>
<evidence type="ECO:0000256" key="6">
    <source>
        <dbReference type="ARBA" id="ARBA00023136"/>
    </source>
</evidence>
<evidence type="ECO:0000256" key="2">
    <source>
        <dbReference type="ARBA" id="ARBA00022692"/>
    </source>
</evidence>
<gene>
    <name evidence="11" type="ORF">PVAP13_1NG349719</name>
</gene>
<evidence type="ECO:0000256" key="5">
    <source>
        <dbReference type="ARBA" id="ARBA00023043"/>
    </source>
</evidence>
<keyword evidence="5 7" id="KW-0040">ANK repeat</keyword>
<evidence type="ECO:0000259" key="10">
    <source>
        <dbReference type="Pfam" id="PF13962"/>
    </source>
</evidence>
<feature type="region of interest" description="Disordered" evidence="8">
    <location>
        <begin position="75"/>
        <end position="101"/>
    </location>
</feature>
<sequence>MASSSAGQPGQQRRHRPPPTYEASASTANGAQADTFASYLVQRRANPQHIPPVVVRLKPLKPAWCAHCNRKRLEEEKDLSSIASPPPTPNPNTGGEHTVSWSDADAAPREHALEGRSCCGCAVEIYGKTRRHLRDGLPPAAGSGGNTPLHQAARSGNLRMLFHLVTLLGLDAGHGRVAEALRRTNERQETALHMAVGVGDKDMVRLLLWVDPRLGHDTSLIYMAVSQGDENIAQKLHEAGGQDADLMSSYAGPSGQNALHAAVLHGEDMTRMVLAWKEDLSTSKDQSGSTPLHFAVSVEQRTYIPRWCFRYAWSRNAPGPSIVSEEDSERPSMALACCPAIHGLPAGQRRLAPRARRRDHEPGGRRPHPAHGVPRLRGLARRPGADVPPRRRPARGVERGEVRLPEAGVRIHHERPGGWRPGDDAGGGGAPGLAGRWWFLDAFVVASALAFILSSSATVGLMYSGIAMVELPIRRKHFLVSLFFVSSSVTCLTIAFALGVYMVLAPVARGTAIAICVVSPLLVIYRNAESLQKLFAVSGPLYARMGFWVWLRWSGGAILLRLLKKFWPFVVIFGLAGHLRNHHHQQQQQLSG</sequence>
<feature type="transmembrane region" description="Helical" evidence="9">
    <location>
        <begin position="557"/>
        <end position="579"/>
    </location>
</feature>
<dbReference type="SUPFAM" id="SSF48403">
    <property type="entry name" value="Ankyrin repeat"/>
    <property type="match status" value="1"/>
</dbReference>
<feature type="transmembrane region" description="Helical" evidence="9">
    <location>
        <begin position="478"/>
        <end position="501"/>
    </location>
</feature>
<feature type="transmembrane region" description="Helical" evidence="9">
    <location>
        <begin position="534"/>
        <end position="551"/>
    </location>
</feature>
<evidence type="ECO:0000256" key="7">
    <source>
        <dbReference type="PROSITE-ProRule" id="PRU00023"/>
    </source>
</evidence>
<dbReference type="EMBL" id="CM029038">
    <property type="protein sequence ID" value="KAG2652365.1"/>
    <property type="molecule type" value="Genomic_DNA"/>
</dbReference>
<dbReference type="InterPro" id="IPR002110">
    <property type="entry name" value="Ankyrin_rpt"/>
</dbReference>
<feature type="repeat" description="ANK" evidence="7">
    <location>
        <begin position="144"/>
        <end position="165"/>
    </location>
</feature>
<dbReference type="AlphaFoldDB" id="A0A8T0WYP8"/>
<evidence type="ECO:0000256" key="3">
    <source>
        <dbReference type="ARBA" id="ARBA00022737"/>
    </source>
</evidence>
<evidence type="ECO:0000256" key="4">
    <source>
        <dbReference type="ARBA" id="ARBA00022989"/>
    </source>
</evidence>
<accession>A0A8T0WYP8</accession>
<dbReference type="Gene3D" id="1.25.40.20">
    <property type="entry name" value="Ankyrin repeat-containing domain"/>
    <property type="match status" value="1"/>
</dbReference>
<dbReference type="Pfam" id="PF13962">
    <property type="entry name" value="PGG"/>
    <property type="match status" value="1"/>
</dbReference>
<keyword evidence="12" id="KW-1185">Reference proteome</keyword>
<keyword evidence="2 9" id="KW-0812">Transmembrane</keyword>
<evidence type="ECO:0000256" key="8">
    <source>
        <dbReference type="SAM" id="MobiDB-lite"/>
    </source>
</evidence>
<dbReference type="InterPro" id="IPR026961">
    <property type="entry name" value="PGG_dom"/>
</dbReference>
<feature type="transmembrane region" description="Helical" evidence="9">
    <location>
        <begin position="507"/>
        <end position="525"/>
    </location>
</feature>
<proteinExistence type="predicted"/>
<feature type="region of interest" description="Disordered" evidence="8">
    <location>
        <begin position="1"/>
        <end position="29"/>
    </location>
</feature>